<sequence length="45" mass="5384">MYECNGITIIEHWNYAFCPFVLKKKFKDKTDMNKNIYKCCHGNPP</sequence>
<dbReference type="AlphaFoldDB" id="A0A1I1V7L2"/>
<evidence type="ECO:0000313" key="2">
    <source>
        <dbReference type="Proteomes" id="UP000181976"/>
    </source>
</evidence>
<dbReference type="Proteomes" id="UP000181976">
    <property type="component" value="Unassembled WGS sequence"/>
</dbReference>
<evidence type="ECO:0000313" key="1">
    <source>
        <dbReference type="EMBL" id="SFD78835.1"/>
    </source>
</evidence>
<reference evidence="1 2" key="1">
    <citation type="submission" date="2016-10" db="EMBL/GenBank/DDBJ databases">
        <authorList>
            <person name="de Groot N.N."/>
        </authorList>
    </citation>
    <scope>NUCLEOTIDE SEQUENCE [LARGE SCALE GENOMIC DNA]</scope>
    <source>
        <strain evidence="1 2">DSM 19012</strain>
    </source>
</reference>
<organism evidence="1 2">
    <name type="scientific">Thermophagus xiamenensis</name>
    <dbReference type="NCBI Taxonomy" id="385682"/>
    <lineage>
        <taxon>Bacteria</taxon>
        <taxon>Pseudomonadati</taxon>
        <taxon>Bacteroidota</taxon>
        <taxon>Bacteroidia</taxon>
        <taxon>Marinilabiliales</taxon>
        <taxon>Marinilabiliaceae</taxon>
        <taxon>Thermophagus</taxon>
    </lineage>
</organism>
<name>A0A1I1V7L2_9BACT</name>
<gene>
    <name evidence="1" type="ORF">SAMN05444380_10261</name>
</gene>
<keyword evidence="2" id="KW-1185">Reference proteome</keyword>
<proteinExistence type="predicted"/>
<dbReference type="InParanoid" id="A0A1I1V7L2"/>
<dbReference type="EMBL" id="FONA01000002">
    <property type="protein sequence ID" value="SFD78835.1"/>
    <property type="molecule type" value="Genomic_DNA"/>
</dbReference>
<protein>
    <submittedName>
        <fullName evidence="1">Uncharacterized protein</fullName>
    </submittedName>
</protein>
<dbReference type="STRING" id="385682.SAMN05444380_10261"/>
<accession>A0A1I1V7L2</accession>